<proteinExistence type="predicted"/>
<evidence type="ECO:0000313" key="3">
    <source>
        <dbReference type="Proteomes" id="UP000018144"/>
    </source>
</evidence>
<protein>
    <submittedName>
        <fullName evidence="2">Uncharacterized protein</fullName>
    </submittedName>
</protein>
<dbReference type="Proteomes" id="UP000018144">
    <property type="component" value="Unassembled WGS sequence"/>
</dbReference>
<accession>U4KVG2</accession>
<evidence type="ECO:0000313" key="2">
    <source>
        <dbReference type="EMBL" id="CCX05548.1"/>
    </source>
</evidence>
<gene>
    <name evidence="2" type="ORF">PCON_05135</name>
</gene>
<sequence>MSTFVTRASSAAPSSGDNIVQLPALGNNNPNDPRQFSNAAYMAAANSGVPVTSTLTTATGDMLQYYLNEPQHEGGCVIIPRA</sequence>
<evidence type="ECO:0000256" key="1">
    <source>
        <dbReference type="SAM" id="MobiDB-lite"/>
    </source>
</evidence>
<feature type="region of interest" description="Disordered" evidence="1">
    <location>
        <begin position="1"/>
        <end position="33"/>
    </location>
</feature>
<organism evidence="2 3">
    <name type="scientific">Pyronema omphalodes (strain CBS 100304)</name>
    <name type="common">Pyronema confluens</name>
    <dbReference type="NCBI Taxonomy" id="1076935"/>
    <lineage>
        <taxon>Eukaryota</taxon>
        <taxon>Fungi</taxon>
        <taxon>Dikarya</taxon>
        <taxon>Ascomycota</taxon>
        <taxon>Pezizomycotina</taxon>
        <taxon>Pezizomycetes</taxon>
        <taxon>Pezizales</taxon>
        <taxon>Pyronemataceae</taxon>
        <taxon>Pyronema</taxon>
    </lineage>
</organism>
<name>U4KVG2_PYROM</name>
<feature type="compositionally biased region" description="Polar residues" evidence="1">
    <location>
        <begin position="1"/>
        <end position="18"/>
    </location>
</feature>
<dbReference type="AlphaFoldDB" id="U4KVG2"/>
<dbReference type="EMBL" id="HF935259">
    <property type="protein sequence ID" value="CCX05548.1"/>
    <property type="molecule type" value="Genomic_DNA"/>
</dbReference>
<reference evidence="2 3" key="1">
    <citation type="journal article" date="2013" name="PLoS Genet.">
        <title>The genome and development-dependent transcriptomes of Pyronema confluens: a window into fungal evolution.</title>
        <authorList>
            <person name="Traeger S."/>
            <person name="Altegoer F."/>
            <person name="Freitag M."/>
            <person name="Gabaldon T."/>
            <person name="Kempken F."/>
            <person name="Kumar A."/>
            <person name="Marcet-Houben M."/>
            <person name="Poggeler S."/>
            <person name="Stajich J.E."/>
            <person name="Nowrousian M."/>
        </authorList>
    </citation>
    <scope>NUCLEOTIDE SEQUENCE [LARGE SCALE GENOMIC DNA]</scope>
    <source>
        <strain evidence="3">CBS 100304</strain>
        <tissue evidence="2">Vegetative mycelium</tissue>
    </source>
</reference>
<keyword evidence="3" id="KW-1185">Reference proteome</keyword>